<protein>
    <submittedName>
        <fullName evidence="3">DUF418 domain-containing protein</fullName>
    </submittedName>
</protein>
<reference evidence="3" key="1">
    <citation type="submission" date="2022-05" db="EMBL/GenBank/DDBJ databases">
        <authorList>
            <person name="Jo J.-H."/>
            <person name="Im W.-T."/>
        </authorList>
    </citation>
    <scope>NUCLEOTIDE SEQUENCE</scope>
    <source>
        <strain evidence="3">SE158</strain>
    </source>
</reference>
<dbReference type="Pfam" id="PF04235">
    <property type="entry name" value="DUF418"/>
    <property type="match status" value="1"/>
</dbReference>
<feature type="transmembrane region" description="Helical" evidence="1">
    <location>
        <begin position="287"/>
        <end position="305"/>
    </location>
</feature>
<sequence>MNAEANLGIDRVRGSERIASLDVIRGLAILFILFMNIPVMGGYEFILFDERYPTWTNADWWTTFIRMTWMDGTQRGLLELLFGAGILIMARRAMEPDGPVAVADLHYRRNIWLALFGLANAFLLMWFGDILLVYGLAAVFLFPFRKLGPKALCGLASIFLVALTLNGLGDYRESQAKHDKLEQIQTAQASGKKLNEADKKALQDDRKQVLDWIQLPAQNAEAKKKIADADKARHSTFAAYWTAQFDGWKFVMGWFWIIEAEIVATMLIGMAFYRWGIIQGKAKQSTYWALLLVGYGAGMWLRGSVEWYKLAHIRGPHWEWILTDIARLLVTFGHVGLIQLILTSSLGRRLLSPFQAAGRMPLTVYLGTSFLMMWILFAPWGLNMFGVWGQAKLMAVAAVVIVAELIAANLWMRSYDNGPMEWVWKSLAYQRREPFRKARQQVPDAVPSPI</sequence>
<dbReference type="PANTHER" id="PTHR30590">
    <property type="entry name" value="INNER MEMBRANE PROTEIN"/>
    <property type="match status" value="1"/>
</dbReference>
<dbReference type="EMBL" id="JAMGBD010000002">
    <property type="protein sequence ID" value="MCL6684524.1"/>
    <property type="molecule type" value="Genomic_DNA"/>
</dbReference>
<dbReference type="InterPro" id="IPR007349">
    <property type="entry name" value="DUF418"/>
</dbReference>
<proteinExistence type="predicted"/>
<dbReference type="Proteomes" id="UP001165363">
    <property type="component" value="Unassembled WGS sequence"/>
</dbReference>
<feature type="transmembrane region" description="Helical" evidence="1">
    <location>
        <begin position="151"/>
        <end position="169"/>
    </location>
</feature>
<dbReference type="InterPro" id="IPR052529">
    <property type="entry name" value="Bact_Transport_Assoc"/>
</dbReference>
<feature type="transmembrane region" description="Helical" evidence="1">
    <location>
        <begin position="393"/>
        <end position="412"/>
    </location>
</feature>
<keyword evidence="1" id="KW-0812">Transmembrane</keyword>
<dbReference type="RefSeq" id="WP_249848931.1">
    <property type="nucleotide sequence ID" value="NZ_JAMGBD010000002.1"/>
</dbReference>
<evidence type="ECO:0000256" key="1">
    <source>
        <dbReference type="SAM" id="Phobius"/>
    </source>
</evidence>
<keyword evidence="4" id="KW-1185">Reference proteome</keyword>
<feature type="transmembrane region" description="Helical" evidence="1">
    <location>
        <begin position="114"/>
        <end position="144"/>
    </location>
</feature>
<evidence type="ECO:0000313" key="3">
    <source>
        <dbReference type="EMBL" id="MCL6684524.1"/>
    </source>
</evidence>
<feature type="transmembrane region" description="Helical" evidence="1">
    <location>
        <begin position="23"/>
        <end position="43"/>
    </location>
</feature>
<keyword evidence="1" id="KW-0472">Membrane</keyword>
<name>A0ABT0RQF6_9SPHN</name>
<organism evidence="3 4">
    <name type="scientific">Sphingomonas alba</name>
    <dbReference type="NCBI Taxonomy" id="2908208"/>
    <lineage>
        <taxon>Bacteria</taxon>
        <taxon>Pseudomonadati</taxon>
        <taxon>Pseudomonadota</taxon>
        <taxon>Alphaproteobacteria</taxon>
        <taxon>Sphingomonadales</taxon>
        <taxon>Sphingomonadaceae</taxon>
        <taxon>Sphingomonas</taxon>
    </lineage>
</organism>
<keyword evidence="1" id="KW-1133">Transmembrane helix</keyword>
<accession>A0ABT0RQF6</accession>
<feature type="transmembrane region" description="Helical" evidence="1">
    <location>
        <begin position="362"/>
        <end position="381"/>
    </location>
</feature>
<comment type="caution">
    <text evidence="3">The sequence shown here is derived from an EMBL/GenBank/DDBJ whole genome shotgun (WGS) entry which is preliminary data.</text>
</comment>
<dbReference type="PANTHER" id="PTHR30590:SF2">
    <property type="entry name" value="INNER MEMBRANE PROTEIN"/>
    <property type="match status" value="1"/>
</dbReference>
<feature type="transmembrane region" description="Helical" evidence="1">
    <location>
        <begin position="254"/>
        <end position="275"/>
    </location>
</feature>
<feature type="transmembrane region" description="Helical" evidence="1">
    <location>
        <begin position="325"/>
        <end position="342"/>
    </location>
</feature>
<evidence type="ECO:0000313" key="4">
    <source>
        <dbReference type="Proteomes" id="UP001165363"/>
    </source>
</evidence>
<feature type="domain" description="DUF418" evidence="2">
    <location>
        <begin position="273"/>
        <end position="430"/>
    </location>
</feature>
<gene>
    <name evidence="3" type="ORF">LZ536_11525</name>
</gene>
<evidence type="ECO:0000259" key="2">
    <source>
        <dbReference type="Pfam" id="PF04235"/>
    </source>
</evidence>